<protein>
    <submittedName>
        <fullName evidence="4">Penicillin-binding protein 1A</fullName>
    </submittedName>
</protein>
<dbReference type="GO" id="GO:0008955">
    <property type="term" value="F:peptidoglycan glycosyltransferase activity"/>
    <property type="evidence" value="ECO:0007669"/>
    <property type="project" value="TreeGrafter"/>
</dbReference>
<feature type="domain" description="Glycosyl transferase family 51" evidence="3">
    <location>
        <begin position="265"/>
        <end position="393"/>
    </location>
</feature>
<dbReference type="InterPro" id="IPR036950">
    <property type="entry name" value="PBP_transglycosylase"/>
</dbReference>
<keyword evidence="2" id="KW-1133">Transmembrane helix</keyword>
<evidence type="ECO:0000256" key="1">
    <source>
        <dbReference type="ARBA" id="ARBA00022679"/>
    </source>
</evidence>
<dbReference type="InterPro" id="IPR023346">
    <property type="entry name" value="Lysozyme-like_dom_sf"/>
</dbReference>
<dbReference type="PANTHER" id="PTHR32282:SF33">
    <property type="entry name" value="PEPTIDOGLYCAN GLYCOSYLTRANSFERASE"/>
    <property type="match status" value="1"/>
</dbReference>
<dbReference type="PATRIC" id="fig|671143.5.peg.2533"/>
<feature type="transmembrane region" description="Helical" evidence="2">
    <location>
        <begin position="186"/>
        <end position="211"/>
    </location>
</feature>
<dbReference type="Proteomes" id="UP000006898">
    <property type="component" value="Chromosome"/>
</dbReference>
<evidence type="ECO:0000259" key="3">
    <source>
        <dbReference type="Pfam" id="PF00912"/>
    </source>
</evidence>
<dbReference type="PANTHER" id="PTHR32282">
    <property type="entry name" value="BINDING PROTEIN TRANSPEPTIDASE, PUTATIVE-RELATED"/>
    <property type="match status" value="1"/>
</dbReference>
<dbReference type="SUPFAM" id="SSF53955">
    <property type="entry name" value="Lysozyme-like"/>
    <property type="match status" value="1"/>
</dbReference>
<sequence length="461" mass="51324">MIDDEQQGWQQHFPTYHFDHRDIAIEEYRAAAKTLEAEERVFLNASNISIVAAAGLGSLIVGSLGPLTVAFEPILAPELTLAVLLALAAGFSIVTLRYFADRQKAVVFSARKVIVLRRMLGLSYGRLQLVLPNWRIEGADEPFAVRLFPGWNTYVAYPLFMIAGFSAAVVLFVSTELSKQLLARNWIFYAPPTALVFLGAAGWAIFLAIVYRKALLDTHERLSLLFARSLARCVRLQLVGNFEQVIYRATLASYEIQRLKIDLTNLKKVLVFIEDQTFFSHRGLSLRGSARALLGLGGARRRSGGSTITQQLARTLFIQEHQKLVRRKAIEILLALWLDRVITKDRQLELYLGSVRFERGVYGVPRAMRLFLDELVTEPSLGQSFFLIERVSNVQSRLLGDKVAAMLQSAVEKRIIGNDDLAAAVDIYAKSVSAGKIVDKDGSNLSRLRARSTSCATSACS</sequence>
<dbReference type="KEGG" id="mox:DAMO_2890"/>
<keyword evidence="1" id="KW-0808">Transferase</keyword>
<dbReference type="EMBL" id="FP565575">
    <property type="protein sequence ID" value="CBE69963.1"/>
    <property type="molecule type" value="Genomic_DNA"/>
</dbReference>
<dbReference type="STRING" id="671143.DAMO_2890"/>
<dbReference type="AlphaFoldDB" id="D5MLQ6"/>
<dbReference type="InterPro" id="IPR050396">
    <property type="entry name" value="Glycosyltr_51/Transpeptidase"/>
</dbReference>
<keyword evidence="2" id="KW-0472">Membrane</keyword>
<feature type="transmembrane region" description="Helical" evidence="2">
    <location>
        <begin position="81"/>
        <end position="100"/>
    </location>
</feature>
<reference evidence="4 5" key="1">
    <citation type="journal article" date="2010" name="Nature">
        <title>Nitrite-driven anaerobic methane oxidation by oxygenic bacteria.</title>
        <authorList>
            <person name="Ettwig K.F."/>
            <person name="Butler M.K."/>
            <person name="Le Paslier D."/>
            <person name="Pelletier E."/>
            <person name="Mangenot S."/>
            <person name="Kuypers M.M.M."/>
            <person name="Schreiber F."/>
            <person name="Dutilh B.E."/>
            <person name="Zedelius J."/>
            <person name="de Beer D."/>
            <person name="Gloerich J."/>
            <person name="Wessels H.J.C.T."/>
            <person name="van Allen T."/>
            <person name="Luesken F."/>
            <person name="Wu M."/>
            <person name="van de Pas-Schoonen K.T."/>
            <person name="Op den Camp H.J.M."/>
            <person name="Janssen-Megens E.M."/>
            <person name="Francoijs K-J."/>
            <person name="Stunnenberg H."/>
            <person name="Weissenbach J."/>
            <person name="Jetten M.S.M."/>
            <person name="Strous M."/>
        </authorList>
    </citation>
    <scope>NUCLEOTIDE SEQUENCE [LARGE SCALE GENOMIC DNA]</scope>
</reference>
<evidence type="ECO:0000256" key="2">
    <source>
        <dbReference type="SAM" id="Phobius"/>
    </source>
</evidence>
<accession>D5MLQ6</accession>
<dbReference type="Pfam" id="PF00912">
    <property type="entry name" value="Transgly"/>
    <property type="match status" value="1"/>
</dbReference>
<dbReference type="InterPro" id="IPR001264">
    <property type="entry name" value="Glyco_trans_51"/>
</dbReference>
<dbReference type="Gene3D" id="1.10.3810.10">
    <property type="entry name" value="Biosynthetic peptidoglycan transglycosylase-like"/>
    <property type="match status" value="1"/>
</dbReference>
<name>D5MLQ6_METO1</name>
<feature type="transmembrane region" description="Helical" evidence="2">
    <location>
        <begin position="41"/>
        <end position="61"/>
    </location>
</feature>
<gene>
    <name evidence="4" type="ORF">DAMO_2890</name>
</gene>
<proteinExistence type="predicted"/>
<dbReference type="HOGENOM" id="CLU_048115_0_0_0"/>
<organism evidence="4 5">
    <name type="scientific">Methylomirabilis oxygeniifera</name>
    <dbReference type="NCBI Taxonomy" id="671143"/>
    <lineage>
        <taxon>Bacteria</taxon>
        <taxon>Candidatus Methylomirabilota</taxon>
        <taxon>Candidatus Methylomirabilia</taxon>
        <taxon>Candidatus Methylomirabilales</taxon>
        <taxon>Candidatus Methylomirabilaceae</taxon>
        <taxon>Candidatus Methylomirabilis</taxon>
    </lineage>
</organism>
<dbReference type="CAZy" id="GT51">
    <property type="family name" value="Glycosyltransferase Family 51"/>
</dbReference>
<evidence type="ECO:0000313" key="5">
    <source>
        <dbReference type="Proteomes" id="UP000006898"/>
    </source>
</evidence>
<keyword evidence="2" id="KW-0812">Transmembrane</keyword>
<feature type="transmembrane region" description="Helical" evidence="2">
    <location>
        <begin position="154"/>
        <end position="174"/>
    </location>
</feature>
<evidence type="ECO:0000313" key="4">
    <source>
        <dbReference type="EMBL" id="CBE69963.1"/>
    </source>
</evidence>
<dbReference type="eggNOG" id="COG0744">
    <property type="taxonomic scope" value="Bacteria"/>
</dbReference>